<dbReference type="InterPro" id="IPR036249">
    <property type="entry name" value="Thioredoxin-like_sf"/>
</dbReference>
<keyword evidence="1" id="KW-1133">Transmembrane helix</keyword>
<keyword evidence="5" id="KW-1185">Reference proteome</keyword>
<dbReference type="Gene3D" id="3.40.30.10">
    <property type="entry name" value="Glutaredoxin"/>
    <property type="match status" value="1"/>
</dbReference>
<dbReference type="PANTHER" id="PTHR12969">
    <property type="entry name" value="NGD5/OSM-6/IFT52"/>
    <property type="match status" value="1"/>
</dbReference>
<dbReference type="InterPro" id="IPR039975">
    <property type="entry name" value="IFT52"/>
</dbReference>
<dbReference type="Proteomes" id="UP000030700">
    <property type="component" value="Unassembled WGS sequence"/>
</dbReference>
<evidence type="ECO:0000259" key="2">
    <source>
        <dbReference type="Pfam" id="PF09822"/>
    </source>
</evidence>
<dbReference type="SUPFAM" id="SSF52833">
    <property type="entry name" value="Thioredoxin-like"/>
    <property type="match status" value="1"/>
</dbReference>
<dbReference type="SUPFAM" id="SSF52317">
    <property type="entry name" value="Class I glutamine amidotransferase-like"/>
    <property type="match status" value="1"/>
</dbReference>
<keyword evidence="1" id="KW-0812">Transmembrane</keyword>
<feature type="transmembrane region" description="Helical" evidence="1">
    <location>
        <begin position="437"/>
        <end position="459"/>
    </location>
</feature>
<evidence type="ECO:0000256" key="1">
    <source>
        <dbReference type="SAM" id="Phobius"/>
    </source>
</evidence>
<gene>
    <name evidence="4" type="ORF">U14_02250</name>
</gene>
<dbReference type="InterPro" id="IPR055396">
    <property type="entry name" value="DUF7088"/>
</dbReference>
<evidence type="ECO:0000313" key="5">
    <source>
        <dbReference type="Proteomes" id="UP000030700"/>
    </source>
</evidence>
<keyword evidence="1" id="KW-0472">Membrane</keyword>
<feature type="transmembrane region" description="Helical" evidence="1">
    <location>
        <begin position="21"/>
        <end position="39"/>
    </location>
</feature>
<dbReference type="Pfam" id="PF23357">
    <property type="entry name" value="DUF7088"/>
    <property type="match status" value="1"/>
</dbReference>
<dbReference type="Pfam" id="PF09822">
    <property type="entry name" value="ABC_transp_aux"/>
    <property type="match status" value="1"/>
</dbReference>
<sequence>MNTKTPMQHARTTSFWRSLKYGANTTAMTLIVLGIIVMVEAISARHSYRWDFTSNQRYTLSDQTKNVVSGLASDVTVLAFYSPTEGDRVAFEDRLKQYAALSKHLKYEFVDPDKFPARAQKYEIKTYGTIVLETEKKQEKITDSSEQSLTNGLIKVTRDQKKIIYMIKGHGEHDLADISEKGYSQAKKAMTDQSYDVKDLLLTQQQFIPTDAALVVMAGPQKDLLPAELDLLRNYLDKGGNLLLLLDPDQAPGMTAFVKEYGVILGDDMVIDRMSRMFGAGYETPVVMQYVGHPITDKFNMMTAFPVARSVQTAETLPAGVQADKLFFSSPDSWAETSKAELQSGAVQFDEGTDLRGPVPLAVIAGIATPDQTKKGSKMIVIGDSDFANNTYFAQVGNGDLFLNTVSWLAEEENLIAIRAKDPEIMPLMLTATQGRLAFLISLVVLPVFVIFMGVTMYIQRRAATR</sequence>
<feature type="domain" description="DUF7088" evidence="3">
    <location>
        <begin position="55"/>
        <end position="139"/>
    </location>
</feature>
<feature type="domain" description="ABC-type uncharacterised transport system" evidence="2">
    <location>
        <begin position="162"/>
        <end position="404"/>
    </location>
</feature>
<reference evidence="4" key="1">
    <citation type="journal article" date="2015" name="PeerJ">
        <title>First genomic representation of candidate bacterial phylum KSB3 points to enhanced environmental sensing as a trigger of wastewater bulking.</title>
        <authorList>
            <person name="Sekiguchi Y."/>
            <person name="Ohashi A."/>
            <person name="Parks D.H."/>
            <person name="Yamauchi T."/>
            <person name="Tyson G.W."/>
            <person name="Hugenholtz P."/>
        </authorList>
    </citation>
    <scope>NUCLEOTIDE SEQUENCE [LARGE SCALE GENOMIC DNA]</scope>
</reference>
<dbReference type="STRING" id="1499966.U14_02250"/>
<dbReference type="HOGENOM" id="CLU_018716_0_0_0"/>
<evidence type="ECO:0000259" key="3">
    <source>
        <dbReference type="Pfam" id="PF23357"/>
    </source>
</evidence>
<dbReference type="InterPro" id="IPR019196">
    <property type="entry name" value="ABC_transp_unknown"/>
</dbReference>
<organism evidence="4">
    <name type="scientific">Candidatus Moduliflexus flocculans</name>
    <dbReference type="NCBI Taxonomy" id="1499966"/>
    <lineage>
        <taxon>Bacteria</taxon>
        <taxon>Candidatus Moduliflexota</taxon>
        <taxon>Candidatus Moduliflexia</taxon>
        <taxon>Candidatus Moduliflexales</taxon>
        <taxon>Candidatus Moduliflexaceae</taxon>
    </lineage>
</organism>
<evidence type="ECO:0000313" key="4">
    <source>
        <dbReference type="EMBL" id="GAK51008.1"/>
    </source>
</evidence>
<accession>A0A0S6VU56</accession>
<proteinExistence type="predicted"/>
<dbReference type="InterPro" id="IPR029062">
    <property type="entry name" value="Class_I_gatase-like"/>
</dbReference>
<name>A0A0S6VU56_9BACT</name>
<dbReference type="EMBL" id="DF820456">
    <property type="protein sequence ID" value="GAK51008.1"/>
    <property type="molecule type" value="Genomic_DNA"/>
</dbReference>
<protein>
    <submittedName>
        <fullName evidence="4">Putative ABC-type uncharacterized transport system involved in gliding motility auxiliary</fullName>
    </submittedName>
</protein>
<dbReference type="AlphaFoldDB" id="A0A0S6VU56"/>
<dbReference type="PANTHER" id="PTHR12969:SF7">
    <property type="entry name" value="INTRAFLAGELLAR TRANSPORT PROTEIN 52 HOMOLOG"/>
    <property type="match status" value="1"/>
</dbReference>